<organism evidence="4 5">
    <name type="scientific">Planctobacterium marinum</name>
    <dbReference type="NCBI Taxonomy" id="1631968"/>
    <lineage>
        <taxon>Bacteria</taxon>
        <taxon>Pseudomonadati</taxon>
        <taxon>Pseudomonadota</taxon>
        <taxon>Gammaproteobacteria</taxon>
        <taxon>Alteromonadales</taxon>
        <taxon>Alteromonadaceae</taxon>
        <taxon>Planctobacterium</taxon>
    </lineage>
</organism>
<evidence type="ECO:0000256" key="1">
    <source>
        <dbReference type="SAM" id="MobiDB-lite"/>
    </source>
</evidence>
<dbReference type="NCBIfam" id="TIGR03503">
    <property type="entry name" value="TIGR03503 family protein"/>
    <property type="match status" value="1"/>
</dbReference>
<feature type="region of interest" description="Disordered" evidence="1">
    <location>
        <begin position="465"/>
        <end position="497"/>
    </location>
</feature>
<evidence type="ECO:0000313" key="5">
    <source>
        <dbReference type="Proteomes" id="UP001333710"/>
    </source>
</evidence>
<reference evidence="4" key="1">
    <citation type="submission" date="2023-01" db="EMBL/GenBank/DDBJ databases">
        <title>Complete genome sequence of Planctobacterium marinum strain Dej080120_11.</title>
        <authorList>
            <person name="Ueki S."/>
            <person name="Maruyama F."/>
        </authorList>
    </citation>
    <scope>NUCLEOTIDE SEQUENCE</scope>
    <source>
        <strain evidence="4">Dej080120_11</strain>
    </source>
</reference>
<dbReference type="InterPro" id="IPR020010">
    <property type="entry name" value="CHP03503"/>
</dbReference>
<name>A0AA48KP79_9ALTE</name>
<keyword evidence="2" id="KW-0812">Transmembrane</keyword>
<dbReference type="EMBL" id="AP027272">
    <property type="protein sequence ID" value="BDX06361.1"/>
    <property type="molecule type" value="Genomic_DNA"/>
</dbReference>
<keyword evidence="2" id="KW-0472">Membrane</keyword>
<dbReference type="Proteomes" id="UP001333710">
    <property type="component" value="Chromosome"/>
</dbReference>
<feature type="signal peptide" evidence="3">
    <location>
        <begin position="1"/>
        <end position="28"/>
    </location>
</feature>
<protein>
    <submittedName>
        <fullName evidence="4">TIGR03503 family protein</fullName>
    </submittedName>
</protein>
<accession>A0AA48KP79</accession>
<evidence type="ECO:0000256" key="3">
    <source>
        <dbReference type="SAM" id="SignalP"/>
    </source>
</evidence>
<keyword evidence="5" id="KW-1185">Reference proteome</keyword>
<evidence type="ECO:0000256" key="2">
    <source>
        <dbReference type="SAM" id="Phobius"/>
    </source>
</evidence>
<keyword evidence="3" id="KW-0732">Signal</keyword>
<keyword evidence="2" id="KW-1133">Transmembrane helix</keyword>
<proteinExistence type="predicted"/>
<evidence type="ECO:0000313" key="4">
    <source>
        <dbReference type="EMBL" id="BDX06361.1"/>
    </source>
</evidence>
<dbReference type="AlphaFoldDB" id="A0AA48KP79"/>
<gene>
    <name evidence="4" type="ORF">MACH26_18820</name>
</gene>
<feature type="compositionally biased region" description="Basic and acidic residues" evidence="1">
    <location>
        <begin position="469"/>
        <end position="483"/>
    </location>
</feature>
<sequence>MPLEKCALMKRRVVVLFLICLSAMPVLAQQGINTSEQNQGDGNSPLVELGNDYYNGIKLLQNRFRIDYKVEEITMIFFREFGSTPVVLVQPDGSKIFQNQADDMGIDWFDSQTYDMIRIRNPMPGPWQAVGQILPDSRVMVISDIQLETKPLAPIIFSGEIIKQTAFLTNGGQPIDYNEFRDVVQLTMEFKSTNNPNYANFGAQTELIATFQDDGKGLDERPLDGTFTGQFNLRIASGEWTPIFTIVTPMFTRQKVGEDIRLLDNPISIDVELDEEGDGFHLLQVDADRTTVDMSSLLVDGKVRFPNGDVQNFSITDITDKVRTYEIVNFEYGVFRVKLTAYGNTVDGRDFILDVPEYTFVFEEPLLETTLDDLSALPGDAQSAEALALQELERLKAAPVEDEGMPRSQLIGIVVGINLFIVVAGVFLLWFFLVRGKKPVAQTTPVADEEKQSLFAKLSASLKGLMPKKKSEEGDGKKLRSPDEAGDSGIIELSMPD</sequence>
<feature type="chain" id="PRO_5041300941" evidence="3">
    <location>
        <begin position="29"/>
        <end position="497"/>
    </location>
</feature>
<dbReference type="KEGG" id="pmaw:MACH26_18820"/>
<feature type="transmembrane region" description="Helical" evidence="2">
    <location>
        <begin position="410"/>
        <end position="433"/>
    </location>
</feature>